<feature type="domain" description="MRB1590-like C-terminal" evidence="3">
    <location>
        <begin position="464"/>
        <end position="564"/>
    </location>
</feature>
<proteinExistence type="predicted"/>
<dbReference type="Pfam" id="PF20446">
    <property type="entry name" value="ABC_N"/>
    <property type="match status" value="1"/>
</dbReference>
<dbReference type="Pfam" id="PF21117">
    <property type="entry name" value="MRB1590_C"/>
    <property type="match status" value="1"/>
</dbReference>
<dbReference type="Pfam" id="PF09818">
    <property type="entry name" value="ABC_ATPase"/>
    <property type="match status" value="1"/>
</dbReference>
<dbReference type="InterPro" id="IPR049069">
    <property type="entry name" value="MRB1590-like_C"/>
</dbReference>
<name>A0A0H2VEF8_STAES</name>
<accession>A0A0H2VEF8</accession>
<dbReference type="PANTHER" id="PTHR38149">
    <property type="entry name" value="ATPASE"/>
    <property type="match status" value="1"/>
</dbReference>
<dbReference type="OrthoDB" id="9809999at2"/>
<organism evidence="4 5">
    <name type="scientific">Staphylococcus epidermidis (strain ATCC 12228 / FDA PCI 1200)</name>
    <dbReference type="NCBI Taxonomy" id="176280"/>
    <lineage>
        <taxon>Bacteria</taxon>
        <taxon>Bacillati</taxon>
        <taxon>Bacillota</taxon>
        <taxon>Bacilli</taxon>
        <taxon>Bacillales</taxon>
        <taxon>Staphylococcaceae</taxon>
        <taxon>Staphylococcus</taxon>
    </lineage>
</organism>
<dbReference type="HOGENOM" id="CLU_021720_2_0_9"/>
<dbReference type="Proteomes" id="UP000001411">
    <property type="component" value="Chromosome"/>
</dbReference>
<evidence type="ECO:0000313" key="4">
    <source>
        <dbReference type="EMBL" id="AAO03845.1"/>
    </source>
</evidence>
<evidence type="ECO:0000259" key="1">
    <source>
        <dbReference type="Pfam" id="PF09818"/>
    </source>
</evidence>
<reference evidence="4 5" key="1">
    <citation type="journal article" date="2003" name="Mol. Microbiol.">
        <title>Genome-based analysis of virulence genes in a non-biofilm-forming Staphylococcus epidermidis strain (ATCC 12228).</title>
        <authorList>
            <person name="Zhang Y.Q."/>
            <person name="Ren S.X."/>
            <person name="Li H.L."/>
            <person name="Wang Y.X."/>
            <person name="Fu G."/>
            <person name="Yang J."/>
            <person name="Qin Z.Q."/>
            <person name="Miao Y.G."/>
            <person name="Wang W.Y."/>
            <person name="Chen R.S."/>
            <person name="Shen Y."/>
            <person name="Chen Z."/>
            <person name="Yuan Z.H."/>
            <person name="Zhao G.P."/>
            <person name="Qu D."/>
            <person name="Danchin A."/>
            <person name="Wen Y.M."/>
        </authorList>
    </citation>
    <scope>NUCLEOTIDE SEQUENCE [LARGE SCALE GENOMIC DNA]</scope>
    <source>
        <strain evidence="5">ATCC 12228 / FDA PCI 1200</strain>
    </source>
</reference>
<dbReference type="KEGG" id="sep:SE_0248"/>
<evidence type="ECO:0008006" key="6">
    <source>
        <dbReference type="Google" id="ProtNLM"/>
    </source>
</evidence>
<dbReference type="SUPFAM" id="SSF52540">
    <property type="entry name" value="P-loop containing nucleoside triphosphate hydrolases"/>
    <property type="match status" value="1"/>
</dbReference>
<dbReference type="eggNOG" id="COG3044">
    <property type="taxonomic scope" value="Bacteria"/>
</dbReference>
<dbReference type="AlphaFoldDB" id="A0A0H2VEF8"/>
<dbReference type="InterPro" id="IPR027417">
    <property type="entry name" value="P-loop_NTPase"/>
</dbReference>
<dbReference type="InterPro" id="IPR019195">
    <property type="entry name" value="ABC_ATPase_put"/>
</dbReference>
<dbReference type="PANTHER" id="PTHR38149:SF1">
    <property type="entry name" value="ATPASE"/>
    <property type="match status" value="1"/>
</dbReference>
<dbReference type="RefSeq" id="WP_011082593.1">
    <property type="nucleotide sequence ID" value="NC_004461.1"/>
</dbReference>
<protein>
    <recommendedName>
        <fullName evidence="6">ATPase</fullName>
    </recommendedName>
</protein>
<dbReference type="PATRIC" id="fig|176280.10.peg.225"/>
<feature type="domain" description="ATPase of the ABC class C-terminal" evidence="1">
    <location>
        <begin position="168"/>
        <end position="445"/>
    </location>
</feature>
<sequence>MKSAQALEQTLTSLDGQKYGAYKQIKDLYEFNLFKLRIDHIQADPFAPPSKMSVVIDRQQAKFPDSLLNSELKQRAVSDYLTRVFHKQIQSIVAQDKKVSKIQIDSCGQEILERTAVVIKNRQIEARIEVGLPARGRTILGRIARHTLINVLPQIVEHALCYRNINVSQLEQQVELMIDQEEIRQQLVKRDLVAFVANGAILPRKSGVSDLPMNNAIEFKSPKQYEIVMKLSSGKVIKGMGIPKGITLIVGGGYHGKSTLLEALERGVYNHIAGDGREYVITNQDAMKIRAEDGRSIQNVNIQPFIDHLPGEKDTTHFSTENASGSTSQAANVMEALESQASLLLIDEDTSATNFMIRDGRMQRLIAPEKEPITPFSNKVKALYDDHNVSTILIVGGSGDYFDVADQVLMMDEYVLKDVTQHAKDIAQSDGYQRRLSSHYQFGHIPSRIPLRASFNQKGKRDRFKAKGLNVVTYGKETIHISGLEQLVDDSQTQGLEMMLSYVKNELLDDKSTIVELTNSLYQRIEKHGLDVISNHQGHPGHLALPRKQEFIATLNRYRRLKIKQRE</sequence>
<dbReference type="InterPro" id="IPR046834">
    <property type="entry name" value="ABC_ATPase_C"/>
</dbReference>
<dbReference type="EMBL" id="AE015929">
    <property type="protein sequence ID" value="AAO03845.1"/>
    <property type="molecule type" value="Genomic_DNA"/>
</dbReference>
<gene>
    <name evidence="4" type="ordered locus">SE_0248</name>
</gene>
<dbReference type="InterPro" id="IPR046833">
    <property type="entry name" value="ABC_N"/>
</dbReference>
<evidence type="ECO:0000259" key="3">
    <source>
        <dbReference type="Pfam" id="PF21117"/>
    </source>
</evidence>
<evidence type="ECO:0000313" key="5">
    <source>
        <dbReference type="Proteomes" id="UP000001411"/>
    </source>
</evidence>
<feature type="domain" description="ATPase of the ABC class N-terminal" evidence="2">
    <location>
        <begin position="5"/>
        <end position="162"/>
    </location>
</feature>
<evidence type="ECO:0000259" key="2">
    <source>
        <dbReference type="Pfam" id="PF20446"/>
    </source>
</evidence>